<accession>A0ABU3D3H9</accession>
<dbReference type="Pfam" id="PF13668">
    <property type="entry name" value="Ferritin_2"/>
    <property type="match status" value="1"/>
</dbReference>
<comment type="caution">
    <text evidence="1">The sequence shown here is derived from an EMBL/GenBank/DDBJ whole genome shotgun (WGS) entry which is preliminary data.</text>
</comment>
<protein>
    <submittedName>
        <fullName evidence="1">Ferritin-like domain-containing protein</fullName>
    </submittedName>
</protein>
<sequence>MSIIKMLDGFSSENLMKKKSSRREMFNTLGSFGKKAAAAAVPFGLATNKAKAAAFFQEGTSPVEALQFALLLERLENQFYLMALESGVLDGRPARAEQVFMDISAHESAHVDFLVANLTDAGVDVSAEPTFDFTAGGTFDPFNTNGNADASYAQLLALAQAFEDTGVRAYKGQAPNLMNTPYLEPALQIHSVEARHASAIRRIRGTQGWITGNGDNAMAPNVQAAMDAYEMVYAGEGVTTQGGVDLTTLDYSGPSGNDAIVGDMTEAITQAFDEPLGMEDVNMIASLFIAADDSEDSDN</sequence>
<dbReference type="EMBL" id="JAVRHK010000003">
    <property type="protein sequence ID" value="MDT0676091.1"/>
    <property type="molecule type" value="Genomic_DNA"/>
</dbReference>
<proteinExistence type="predicted"/>
<name>A0ABU3D3H9_9FLAO</name>
<organism evidence="1 2">
    <name type="scientific">Autumnicola musiva</name>
    <dbReference type="NCBI Taxonomy" id="3075589"/>
    <lineage>
        <taxon>Bacteria</taxon>
        <taxon>Pseudomonadati</taxon>
        <taxon>Bacteroidota</taxon>
        <taxon>Flavobacteriia</taxon>
        <taxon>Flavobacteriales</taxon>
        <taxon>Flavobacteriaceae</taxon>
        <taxon>Autumnicola</taxon>
    </lineage>
</organism>
<dbReference type="Proteomes" id="UP001262582">
    <property type="component" value="Unassembled WGS sequence"/>
</dbReference>
<reference evidence="1 2" key="1">
    <citation type="submission" date="2023-09" db="EMBL/GenBank/DDBJ databases">
        <authorList>
            <person name="Rey-Velasco X."/>
        </authorList>
    </citation>
    <scope>NUCLEOTIDE SEQUENCE [LARGE SCALE GENOMIC DNA]</scope>
    <source>
        <strain evidence="1 2">F117</strain>
    </source>
</reference>
<keyword evidence="2" id="KW-1185">Reference proteome</keyword>
<evidence type="ECO:0000313" key="1">
    <source>
        <dbReference type="EMBL" id="MDT0676091.1"/>
    </source>
</evidence>
<dbReference type="InterPro" id="IPR009078">
    <property type="entry name" value="Ferritin-like_SF"/>
</dbReference>
<evidence type="ECO:0000313" key="2">
    <source>
        <dbReference type="Proteomes" id="UP001262582"/>
    </source>
</evidence>
<gene>
    <name evidence="1" type="ORF">RM539_05790</name>
</gene>
<dbReference type="SUPFAM" id="SSF47240">
    <property type="entry name" value="Ferritin-like"/>
    <property type="match status" value="1"/>
</dbReference>
<dbReference type="RefSeq" id="WP_311502483.1">
    <property type="nucleotide sequence ID" value="NZ_JAVRHK010000003.1"/>
</dbReference>